<dbReference type="AlphaFoldDB" id="A0A8B6DE53"/>
<organism evidence="1 2">
    <name type="scientific">Mytilus galloprovincialis</name>
    <name type="common">Mediterranean mussel</name>
    <dbReference type="NCBI Taxonomy" id="29158"/>
    <lineage>
        <taxon>Eukaryota</taxon>
        <taxon>Metazoa</taxon>
        <taxon>Spiralia</taxon>
        <taxon>Lophotrochozoa</taxon>
        <taxon>Mollusca</taxon>
        <taxon>Bivalvia</taxon>
        <taxon>Autobranchia</taxon>
        <taxon>Pteriomorphia</taxon>
        <taxon>Mytilida</taxon>
        <taxon>Mytiloidea</taxon>
        <taxon>Mytilidae</taxon>
        <taxon>Mytilinae</taxon>
        <taxon>Mytilus</taxon>
    </lineage>
</organism>
<evidence type="ECO:0000313" key="1">
    <source>
        <dbReference type="EMBL" id="VDI17307.1"/>
    </source>
</evidence>
<gene>
    <name evidence="1" type="ORF">MGAL_10B009770</name>
</gene>
<proteinExistence type="predicted"/>
<dbReference type="Proteomes" id="UP000596742">
    <property type="component" value="Unassembled WGS sequence"/>
</dbReference>
<keyword evidence="2" id="KW-1185">Reference proteome</keyword>
<name>A0A8B6DE53_MYTGA</name>
<evidence type="ECO:0000313" key="2">
    <source>
        <dbReference type="Proteomes" id="UP000596742"/>
    </source>
</evidence>
<protein>
    <submittedName>
        <fullName evidence="1">Uncharacterized protein</fullName>
    </submittedName>
</protein>
<comment type="caution">
    <text evidence="1">The sequence shown here is derived from an EMBL/GenBank/DDBJ whole genome shotgun (WGS) entry which is preliminary data.</text>
</comment>
<sequence>MDAEITGKFKKLEESIITKTDQIGRIIKNESEKMKTESMTMSEKLIKKIMKMSENTNTDITIKSKEVAKTDQMEQLIKNKTEDILTFFKDNEEELTIQTDHNK</sequence>
<reference evidence="1" key="1">
    <citation type="submission" date="2018-11" db="EMBL/GenBank/DDBJ databases">
        <authorList>
            <person name="Alioto T."/>
            <person name="Alioto T."/>
        </authorList>
    </citation>
    <scope>NUCLEOTIDE SEQUENCE</scope>
</reference>
<dbReference type="EMBL" id="UYJE01003203">
    <property type="protein sequence ID" value="VDI17307.1"/>
    <property type="molecule type" value="Genomic_DNA"/>
</dbReference>
<accession>A0A8B6DE53</accession>